<dbReference type="RefSeq" id="WP_272741463.1">
    <property type="nucleotide sequence ID" value="NZ_JAQQKW010000005.1"/>
</dbReference>
<comment type="caution">
    <text evidence="2">The sequence shown here is derived from an EMBL/GenBank/DDBJ whole genome shotgun (WGS) entry which is preliminary data.</text>
</comment>
<proteinExistence type="predicted"/>
<dbReference type="Pfam" id="PF04977">
    <property type="entry name" value="DivIC"/>
    <property type="match status" value="1"/>
</dbReference>
<accession>A0ABT5IEY1</accession>
<evidence type="ECO:0000313" key="2">
    <source>
        <dbReference type="EMBL" id="MDC7694761.1"/>
    </source>
</evidence>
<keyword evidence="3" id="KW-1185">Reference proteome</keyword>
<organism evidence="2 3">
    <name type="scientific">Asticcacaulis currens</name>
    <dbReference type="NCBI Taxonomy" id="2984210"/>
    <lineage>
        <taxon>Bacteria</taxon>
        <taxon>Pseudomonadati</taxon>
        <taxon>Pseudomonadota</taxon>
        <taxon>Alphaproteobacteria</taxon>
        <taxon>Caulobacterales</taxon>
        <taxon>Caulobacteraceae</taxon>
        <taxon>Asticcacaulis</taxon>
    </lineage>
</organism>
<feature type="compositionally biased region" description="Low complexity" evidence="1">
    <location>
        <begin position="135"/>
        <end position="152"/>
    </location>
</feature>
<name>A0ABT5IEY1_9CAUL</name>
<evidence type="ECO:0000256" key="1">
    <source>
        <dbReference type="SAM" id="MobiDB-lite"/>
    </source>
</evidence>
<dbReference type="EMBL" id="JAQQKW010000005">
    <property type="protein sequence ID" value="MDC7694761.1"/>
    <property type="molecule type" value="Genomic_DNA"/>
</dbReference>
<protein>
    <submittedName>
        <fullName evidence="2">Septum formation initiator family protein</fullName>
    </submittedName>
</protein>
<sequence>MKALMRLFDRRIRGVRLIEAIGLLLALIMIFWVCLSKVKEGQEVARLNALNAQIAEEQATIKQLKVKVANLEQPARIEALARQYLGMQPLSPKREAGLDNLVEISRSVARPEIHAAPPVTAVTAKPSVMTEEESAPIAAPVPATPATGEGTR</sequence>
<dbReference type="InterPro" id="IPR007060">
    <property type="entry name" value="FtsL/DivIC"/>
</dbReference>
<dbReference type="Proteomes" id="UP001216595">
    <property type="component" value="Unassembled WGS sequence"/>
</dbReference>
<feature type="region of interest" description="Disordered" evidence="1">
    <location>
        <begin position="124"/>
        <end position="152"/>
    </location>
</feature>
<reference evidence="2 3" key="1">
    <citation type="submission" date="2023-01" db="EMBL/GenBank/DDBJ databases">
        <title>Novel species of the genus Asticcacaulis isolated from rivers.</title>
        <authorList>
            <person name="Lu H."/>
        </authorList>
    </citation>
    <scope>NUCLEOTIDE SEQUENCE [LARGE SCALE GENOMIC DNA]</scope>
    <source>
        <strain evidence="2 3">DXS10W</strain>
    </source>
</reference>
<evidence type="ECO:0000313" key="3">
    <source>
        <dbReference type="Proteomes" id="UP001216595"/>
    </source>
</evidence>
<gene>
    <name evidence="2" type="ORF">PQU94_10750</name>
</gene>